<evidence type="ECO:0000256" key="10">
    <source>
        <dbReference type="ARBA" id="ARBA00048540"/>
    </source>
</evidence>
<evidence type="ECO:0000256" key="9">
    <source>
        <dbReference type="ARBA" id="ARBA00031306"/>
    </source>
</evidence>
<protein>
    <recommendedName>
        <fullName evidence="3">FAD:protein FMN transferase</fullName>
        <ecNumber evidence="2">2.7.1.180</ecNumber>
    </recommendedName>
    <alternativeName>
        <fullName evidence="9">Flavin transferase</fullName>
    </alternativeName>
</protein>
<dbReference type="SUPFAM" id="SSF143631">
    <property type="entry name" value="ApbE-like"/>
    <property type="match status" value="1"/>
</dbReference>
<keyword evidence="5" id="KW-0808">Transferase</keyword>
<evidence type="ECO:0000256" key="6">
    <source>
        <dbReference type="ARBA" id="ARBA00022723"/>
    </source>
</evidence>
<gene>
    <name evidence="11" type="ORF">METZ01_LOCUS14693</name>
</gene>
<evidence type="ECO:0000256" key="4">
    <source>
        <dbReference type="ARBA" id="ARBA00022630"/>
    </source>
</evidence>
<evidence type="ECO:0000256" key="3">
    <source>
        <dbReference type="ARBA" id="ARBA00016337"/>
    </source>
</evidence>
<proteinExistence type="predicted"/>
<accession>A0A381P6A1</accession>
<keyword evidence="4" id="KW-0285">Flavoprotein</keyword>
<evidence type="ECO:0000256" key="7">
    <source>
        <dbReference type="ARBA" id="ARBA00022827"/>
    </source>
</evidence>
<name>A0A381P6A1_9ZZZZ</name>
<dbReference type="GO" id="GO:0016740">
    <property type="term" value="F:transferase activity"/>
    <property type="evidence" value="ECO:0007669"/>
    <property type="project" value="UniProtKB-KW"/>
</dbReference>
<evidence type="ECO:0000256" key="8">
    <source>
        <dbReference type="ARBA" id="ARBA00022842"/>
    </source>
</evidence>
<dbReference type="InterPro" id="IPR024932">
    <property type="entry name" value="ApbE"/>
</dbReference>
<dbReference type="GO" id="GO:0046872">
    <property type="term" value="F:metal ion binding"/>
    <property type="evidence" value="ECO:0007669"/>
    <property type="project" value="UniProtKB-KW"/>
</dbReference>
<dbReference type="PANTHER" id="PTHR30040">
    <property type="entry name" value="THIAMINE BIOSYNTHESIS LIPOPROTEIN APBE"/>
    <property type="match status" value="1"/>
</dbReference>
<dbReference type="PIRSF" id="PIRSF006268">
    <property type="entry name" value="ApbE"/>
    <property type="match status" value="1"/>
</dbReference>
<keyword evidence="8" id="KW-0460">Magnesium</keyword>
<dbReference type="Pfam" id="PF02424">
    <property type="entry name" value="ApbE"/>
    <property type="match status" value="1"/>
</dbReference>
<comment type="catalytic activity">
    <reaction evidence="10">
        <text>L-threonyl-[protein] + FAD = FMN-L-threonyl-[protein] + AMP + H(+)</text>
        <dbReference type="Rhea" id="RHEA:36847"/>
        <dbReference type="Rhea" id="RHEA-COMP:11060"/>
        <dbReference type="Rhea" id="RHEA-COMP:11061"/>
        <dbReference type="ChEBI" id="CHEBI:15378"/>
        <dbReference type="ChEBI" id="CHEBI:30013"/>
        <dbReference type="ChEBI" id="CHEBI:57692"/>
        <dbReference type="ChEBI" id="CHEBI:74257"/>
        <dbReference type="ChEBI" id="CHEBI:456215"/>
        <dbReference type="EC" id="2.7.1.180"/>
    </reaction>
</comment>
<sequence>MNLSLKRFSFQAMGSYCEIQIYNESRVNAKRIIRQLAAEVRRLEQKYSRYQPNSLVTEINYSAGNQLGIKIDTETKALFDHALSCFEQSKGMFDITAGVLNKIWDFQSARVPAQVEIDQLLPMIGFNKLNWRKSRLIMPANMEIDFGGIVKEYAADAAAKLARRLGVEHGLVNLGGDFAVIGSQPDNRPWTVGVANPKDPDNLMAKIDLVDGGVASSGDYERSFVHEDKRYSHILNPKTGWPCSGLRAVSVAANLCTVAGSMATIAMLMDEESGLIWLRNSGLPVVTMASDGSIEGVRLKKDKPQGAI</sequence>
<evidence type="ECO:0000256" key="1">
    <source>
        <dbReference type="ARBA" id="ARBA00001946"/>
    </source>
</evidence>
<dbReference type="PANTHER" id="PTHR30040:SF2">
    <property type="entry name" value="FAD:PROTEIN FMN TRANSFERASE"/>
    <property type="match status" value="1"/>
</dbReference>
<evidence type="ECO:0000256" key="2">
    <source>
        <dbReference type="ARBA" id="ARBA00011955"/>
    </source>
</evidence>
<dbReference type="InterPro" id="IPR003374">
    <property type="entry name" value="ApbE-like_sf"/>
</dbReference>
<comment type="cofactor">
    <cofactor evidence="1">
        <name>Mg(2+)</name>
        <dbReference type="ChEBI" id="CHEBI:18420"/>
    </cofactor>
</comment>
<reference evidence="11" key="1">
    <citation type="submission" date="2018-05" db="EMBL/GenBank/DDBJ databases">
        <authorList>
            <person name="Lanie J.A."/>
            <person name="Ng W.-L."/>
            <person name="Kazmierczak K.M."/>
            <person name="Andrzejewski T.M."/>
            <person name="Davidsen T.M."/>
            <person name="Wayne K.J."/>
            <person name="Tettelin H."/>
            <person name="Glass J.I."/>
            <person name="Rusch D."/>
            <person name="Podicherti R."/>
            <person name="Tsui H.-C.T."/>
            <person name="Winkler M.E."/>
        </authorList>
    </citation>
    <scope>NUCLEOTIDE SEQUENCE</scope>
</reference>
<organism evidence="11">
    <name type="scientific">marine metagenome</name>
    <dbReference type="NCBI Taxonomy" id="408172"/>
    <lineage>
        <taxon>unclassified sequences</taxon>
        <taxon>metagenomes</taxon>
        <taxon>ecological metagenomes</taxon>
    </lineage>
</organism>
<dbReference type="Gene3D" id="3.10.520.10">
    <property type="entry name" value="ApbE-like domains"/>
    <property type="match status" value="1"/>
</dbReference>
<evidence type="ECO:0000256" key="5">
    <source>
        <dbReference type="ARBA" id="ARBA00022679"/>
    </source>
</evidence>
<dbReference type="EMBL" id="UINC01000831">
    <property type="protein sequence ID" value="SUZ61839.1"/>
    <property type="molecule type" value="Genomic_DNA"/>
</dbReference>
<dbReference type="EC" id="2.7.1.180" evidence="2"/>
<evidence type="ECO:0000313" key="11">
    <source>
        <dbReference type="EMBL" id="SUZ61839.1"/>
    </source>
</evidence>
<dbReference type="AlphaFoldDB" id="A0A381P6A1"/>
<keyword evidence="7" id="KW-0274">FAD</keyword>
<keyword evidence="6" id="KW-0479">Metal-binding</keyword>